<dbReference type="PROSITE" id="PS50302">
    <property type="entry name" value="PUM"/>
    <property type="match status" value="2"/>
</dbReference>
<gene>
    <name evidence="6" type="ORF">IAR55_004800</name>
</gene>
<dbReference type="PROSITE" id="PS50303">
    <property type="entry name" value="PUM_HD"/>
    <property type="match status" value="1"/>
</dbReference>
<keyword evidence="3" id="KW-0175">Coiled coil</keyword>
<dbReference type="SMART" id="SM00025">
    <property type="entry name" value="Pumilio"/>
    <property type="match status" value="4"/>
</dbReference>
<dbReference type="EMBL" id="JBCAWK010000009">
    <property type="protein sequence ID" value="KAK8849467.1"/>
    <property type="molecule type" value="Genomic_DNA"/>
</dbReference>
<evidence type="ECO:0000259" key="5">
    <source>
        <dbReference type="PROSITE" id="PS50303"/>
    </source>
</evidence>
<feature type="repeat" description="Pumilio" evidence="2">
    <location>
        <begin position="440"/>
        <end position="477"/>
    </location>
</feature>
<dbReference type="PANTHER" id="PTHR12537">
    <property type="entry name" value="RNA BINDING PROTEIN PUMILIO-RELATED"/>
    <property type="match status" value="1"/>
</dbReference>
<dbReference type="Proteomes" id="UP001388673">
    <property type="component" value="Unassembled WGS sequence"/>
</dbReference>
<dbReference type="AlphaFoldDB" id="A0AAW0YW11"/>
<name>A0AAW0YW11_9TREE</name>
<feature type="domain" description="PUM-HD" evidence="5">
    <location>
        <begin position="226"/>
        <end position="578"/>
    </location>
</feature>
<dbReference type="InterPro" id="IPR001313">
    <property type="entry name" value="Pumilio_RNA-bd_rpt"/>
</dbReference>
<dbReference type="PANTHER" id="PTHR12537:SF12">
    <property type="entry name" value="MATERNAL PROTEIN PUMILIO"/>
    <property type="match status" value="1"/>
</dbReference>
<dbReference type="GeneID" id="92182058"/>
<dbReference type="KEGG" id="kne:92182058"/>
<dbReference type="RefSeq" id="XP_066801355.1">
    <property type="nucleotide sequence ID" value="XM_066947896.1"/>
</dbReference>
<feature type="repeat" description="Pumilio" evidence="2">
    <location>
        <begin position="328"/>
        <end position="365"/>
    </location>
</feature>
<evidence type="ECO:0000313" key="7">
    <source>
        <dbReference type="Proteomes" id="UP001388673"/>
    </source>
</evidence>
<dbReference type="GO" id="GO:0003730">
    <property type="term" value="F:mRNA 3'-UTR binding"/>
    <property type="evidence" value="ECO:0007669"/>
    <property type="project" value="TreeGrafter"/>
</dbReference>
<evidence type="ECO:0000256" key="1">
    <source>
        <dbReference type="ARBA" id="ARBA00022737"/>
    </source>
</evidence>
<organism evidence="6 7">
    <name type="scientific">Kwoniella newhampshirensis</name>
    <dbReference type="NCBI Taxonomy" id="1651941"/>
    <lineage>
        <taxon>Eukaryota</taxon>
        <taxon>Fungi</taxon>
        <taxon>Dikarya</taxon>
        <taxon>Basidiomycota</taxon>
        <taxon>Agaricomycotina</taxon>
        <taxon>Tremellomycetes</taxon>
        <taxon>Tremellales</taxon>
        <taxon>Cryptococcaceae</taxon>
        <taxon>Kwoniella</taxon>
    </lineage>
</organism>
<feature type="region of interest" description="Disordered" evidence="4">
    <location>
        <begin position="1"/>
        <end position="54"/>
    </location>
</feature>
<evidence type="ECO:0000256" key="4">
    <source>
        <dbReference type="SAM" id="MobiDB-lite"/>
    </source>
</evidence>
<accession>A0AAW0YW11</accession>
<evidence type="ECO:0000256" key="2">
    <source>
        <dbReference type="PROSITE-ProRule" id="PRU00317"/>
    </source>
</evidence>
<dbReference type="InterPro" id="IPR033133">
    <property type="entry name" value="PUM-HD"/>
</dbReference>
<keyword evidence="7" id="KW-1185">Reference proteome</keyword>
<keyword evidence="1" id="KW-0677">Repeat</keyword>
<feature type="coiled-coil region" evidence="3">
    <location>
        <begin position="121"/>
        <end position="148"/>
    </location>
</feature>
<evidence type="ECO:0000313" key="6">
    <source>
        <dbReference type="EMBL" id="KAK8849467.1"/>
    </source>
</evidence>
<dbReference type="SUPFAM" id="SSF48371">
    <property type="entry name" value="ARM repeat"/>
    <property type="match status" value="1"/>
</dbReference>
<evidence type="ECO:0000256" key="3">
    <source>
        <dbReference type="SAM" id="Coils"/>
    </source>
</evidence>
<proteinExistence type="predicted"/>
<protein>
    <recommendedName>
        <fullName evidence="5">PUM-HD domain-containing protein</fullName>
    </recommendedName>
</protein>
<dbReference type="InterPro" id="IPR016024">
    <property type="entry name" value="ARM-type_fold"/>
</dbReference>
<comment type="caution">
    <text evidence="6">The sequence shown here is derived from an EMBL/GenBank/DDBJ whole genome shotgun (WGS) entry which is preliminary data.</text>
</comment>
<reference evidence="6 7" key="1">
    <citation type="journal article" date="2024" name="bioRxiv">
        <title>Comparative genomics of Cryptococcus and Kwoniella reveals pathogenesis evolution and contrasting karyotype dynamics via intercentromeric recombination or chromosome fusion.</title>
        <authorList>
            <person name="Coelho M.A."/>
            <person name="David-Palma M."/>
            <person name="Shea T."/>
            <person name="Bowers K."/>
            <person name="McGinley-Smith S."/>
            <person name="Mohammad A.W."/>
            <person name="Gnirke A."/>
            <person name="Yurkov A.M."/>
            <person name="Nowrousian M."/>
            <person name="Sun S."/>
            <person name="Cuomo C.A."/>
            <person name="Heitman J."/>
        </authorList>
    </citation>
    <scope>NUCLEOTIDE SEQUENCE [LARGE SCALE GENOMIC DNA]</scope>
    <source>
        <strain evidence="6 7">CBS 13917</strain>
    </source>
</reference>
<sequence length="589" mass="64499">MSFQPFGSTVWTPPTPTGESSQGLTTRHTTPPSGPGSPDIATPNLPSEPGMWSERYRSMSTGNMMGIGMTPMAYGDIRRPQLGDLPQNQVTSHALASPFMPGIDNGTWGPPIPQRASTQRSVSLEERLAIAEEKIRELTLENTRLRERSVTSPIGMQPNIHSSPSISTRPSVIFDNLNPAYASMGYGGLNGLGFSKLEDLDLGHQMAKHLARDGESKSAHTAPQQIISSILHGTFNFADLRIEYIQPIVWIIADHQPKNSSESSGLKAAVNALATRLGLPHSSEPATILIKAIIEHAKRLCFTSCGNYLCQQLLERGEVDDKLAFIKEIGDDLVPIASDKFGTHVLCKAIAMKELEEPISAALIKYGIFDSMKTGARRLWREYLEKCRQMKQFDIFQKINEDLAGRWADLACNNEHGSIAVQQVFEVYGSQELMEPCFKELLAEIARIANNQFGHFVVTKLIGYPHLYKQTCDAILASYPPVATTHHGVNFAKIALTEGGRASIMKYVEAICAHDDGRTPGIVAIATSSIGKAHLTFVLSCLTPSEHARIRQTCRAYSTTLRNSQSGNDLLRSLGLMHAVGSRHRAGSN</sequence>
<dbReference type="InterPro" id="IPR011989">
    <property type="entry name" value="ARM-like"/>
</dbReference>
<dbReference type="GO" id="GO:0005737">
    <property type="term" value="C:cytoplasm"/>
    <property type="evidence" value="ECO:0007669"/>
    <property type="project" value="TreeGrafter"/>
</dbReference>
<feature type="compositionally biased region" description="Polar residues" evidence="4">
    <location>
        <begin position="1"/>
        <end position="31"/>
    </location>
</feature>
<dbReference type="GO" id="GO:0000288">
    <property type="term" value="P:nuclear-transcribed mRNA catabolic process, deadenylation-dependent decay"/>
    <property type="evidence" value="ECO:0007669"/>
    <property type="project" value="TreeGrafter"/>
</dbReference>
<dbReference type="Gene3D" id="1.25.10.10">
    <property type="entry name" value="Leucine-rich Repeat Variant"/>
    <property type="match status" value="1"/>
</dbReference>